<dbReference type="Pfam" id="PF13994">
    <property type="entry name" value="PgaD"/>
    <property type="match status" value="1"/>
</dbReference>
<comment type="caution">
    <text evidence="2">The sequence shown here is derived from an EMBL/GenBank/DDBJ whole genome shotgun (WGS) entry which is preliminary data.</text>
</comment>
<gene>
    <name evidence="2" type="primary">pgaD</name>
    <name evidence="2" type="ORF">I2F25_09400</name>
</gene>
<protein>
    <submittedName>
        <fullName evidence="2">Poly-beta-1,6-N-acetyl-D-glucosamine biosynthesis protein PgaD</fullName>
    </submittedName>
</protein>
<organism evidence="2 3">
    <name type="scientific">Acinetobacter pollinis</name>
    <dbReference type="NCBI Taxonomy" id="2605270"/>
    <lineage>
        <taxon>Bacteria</taxon>
        <taxon>Pseudomonadati</taxon>
        <taxon>Pseudomonadota</taxon>
        <taxon>Gammaproteobacteria</taxon>
        <taxon>Moraxellales</taxon>
        <taxon>Moraxellaceae</taxon>
        <taxon>Acinetobacter</taxon>
    </lineage>
</organism>
<keyword evidence="1" id="KW-0812">Transmembrane</keyword>
<dbReference type="InterPro" id="IPR023829">
    <property type="entry name" value="PGA_PgaD"/>
</dbReference>
<evidence type="ECO:0000256" key="1">
    <source>
        <dbReference type="SAM" id="Phobius"/>
    </source>
</evidence>
<feature type="transmembrane region" description="Helical" evidence="1">
    <location>
        <begin position="79"/>
        <end position="103"/>
    </location>
</feature>
<reference evidence="2 3" key="1">
    <citation type="submission" date="2019-08" db="EMBL/GenBank/DDBJ databases">
        <title>Five species of Acinetobacter isolated from floral nectar and animal pollinators.</title>
        <authorList>
            <person name="Hendry T.A."/>
        </authorList>
    </citation>
    <scope>NUCLEOTIDE SEQUENCE [LARGE SCALE GENOMIC DNA]</scope>
    <source>
        <strain evidence="2 3">MD18.27</strain>
    </source>
</reference>
<dbReference type="EMBL" id="VTDN01000007">
    <property type="protein sequence ID" value="MEB5477255.1"/>
    <property type="molecule type" value="Genomic_DNA"/>
</dbReference>
<keyword evidence="1" id="KW-1133">Transmembrane helix</keyword>
<keyword evidence="1" id="KW-0472">Membrane</keyword>
<dbReference type="NCBIfam" id="TIGR03940">
    <property type="entry name" value="PGA_PgaD"/>
    <property type="match status" value="1"/>
</dbReference>
<evidence type="ECO:0000313" key="3">
    <source>
        <dbReference type="Proteomes" id="UP001339883"/>
    </source>
</evidence>
<evidence type="ECO:0000313" key="2">
    <source>
        <dbReference type="EMBL" id="MEB5477255.1"/>
    </source>
</evidence>
<keyword evidence="3" id="KW-1185">Reference proteome</keyword>
<sequence>METIAMHNHPDQSSLDIPKYIDKPHFVRNKLSGYVLQCLGWLCFMLLLFPLITLLLWFFEIKTIQHYIFIDGLVAKKNNILKISLAILICSSTLIGWASYNWLRFRKNERRKKPENISNNELARQFYLKTNEMVRLQKHSNITLEYDMNGVLVKSHLN</sequence>
<dbReference type="Proteomes" id="UP001339883">
    <property type="component" value="Unassembled WGS sequence"/>
</dbReference>
<feature type="transmembrane region" description="Helical" evidence="1">
    <location>
        <begin position="38"/>
        <end position="59"/>
    </location>
</feature>
<accession>A0ABU6DTS9</accession>
<proteinExistence type="predicted"/>
<name>A0ABU6DTS9_9GAMM</name>